<dbReference type="Gene3D" id="3.20.20.80">
    <property type="entry name" value="Glycosidases"/>
    <property type="match status" value="1"/>
</dbReference>
<evidence type="ECO:0000256" key="1">
    <source>
        <dbReference type="ARBA" id="ARBA00022801"/>
    </source>
</evidence>
<evidence type="ECO:0000313" key="4">
    <source>
        <dbReference type="EMBL" id="PDO10453.1"/>
    </source>
</evidence>
<dbReference type="GO" id="GO:0004565">
    <property type="term" value="F:beta-galactosidase activity"/>
    <property type="evidence" value="ECO:0007669"/>
    <property type="project" value="InterPro"/>
</dbReference>
<keyword evidence="2" id="KW-0326">Glycosidase</keyword>
<proteinExistence type="predicted"/>
<keyword evidence="1 4" id="KW-0378">Hydrolase</keyword>
<organism evidence="4 5">
    <name type="scientific">Candidatus Reconcilbacillus cellulovorans</name>
    <dbReference type="NCBI Taxonomy" id="1906605"/>
    <lineage>
        <taxon>Bacteria</taxon>
        <taxon>Bacillati</taxon>
        <taxon>Bacillota</taxon>
        <taxon>Bacilli</taxon>
        <taxon>Bacillales</taxon>
        <taxon>Paenibacillaceae</taxon>
        <taxon>Candidatus Reconcilbacillus</taxon>
    </lineage>
</organism>
<name>A0A2A6E0C6_9BACL</name>
<dbReference type="GO" id="GO:0009341">
    <property type="term" value="C:beta-galactosidase complex"/>
    <property type="evidence" value="ECO:0007669"/>
    <property type="project" value="InterPro"/>
</dbReference>
<feature type="domain" description="Glycoside hydrolase family 42 N-terminal" evidence="3">
    <location>
        <begin position="547"/>
        <end position="639"/>
    </location>
</feature>
<dbReference type="InterPro" id="IPR017853">
    <property type="entry name" value="GH"/>
</dbReference>
<dbReference type="Pfam" id="PF02449">
    <property type="entry name" value="Glyco_hydro_42"/>
    <property type="match status" value="1"/>
</dbReference>
<dbReference type="InterPro" id="IPR013529">
    <property type="entry name" value="Glyco_hydro_42_N"/>
</dbReference>
<dbReference type="EMBL" id="MOXJ01000014">
    <property type="protein sequence ID" value="PDO10453.1"/>
    <property type="molecule type" value="Genomic_DNA"/>
</dbReference>
<dbReference type="SUPFAM" id="SSF51445">
    <property type="entry name" value="(Trans)glycosidases"/>
    <property type="match status" value="1"/>
</dbReference>
<dbReference type="GO" id="GO:0005975">
    <property type="term" value="P:carbohydrate metabolic process"/>
    <property type="evidence" value="ECO:0007669"/>
    <property type="project" value="InterPro"/>
</dbReference>
<reference evidence="4 5" key="1">
    <citation type="submission" date="2016-12" db="EMBL/GenBank/DDBJ databases">
        <title>Candidatus Reconcilibacillus cellulovorans genome.</title>
        <authorList>
            <person name="Kolinko S."/>
            <person name="Wu Y.-W."/>
            <person name="Tachea F."/>
            <person name="Denzel E."/>
            <person name="Hiras J."/>
            <person name="Baecker N."/>
            <person name="Chan L.J."/>
            <person name="Eichorst S.A."/>
            <person name="Frey D."/>
            <person name="Adams P.D."/>
            <person name="Pray T."/>
            <person name="Tanjore D."/>
            <person name="Petzold C.J."/>
            <person name="Gladden J.M."/>
            <person name="Simmons B.A."/>
            <person name="Singer S.W."/>
        </authorList>
    </citation>
    <scope>NUCLEOTIDE SEQUENCE [LARGE SCALE GENOMIC DNA]</scope>
    <source>
        <strain evidence="4">JTherm</strain>
    </source>
</reference>
<protein>
    <submittedName>
        <fullName evidence="4">Glycoside hydrolase</fullName>
    </submittedName>
</protein>
<gene>
    <name evidence="4" type="ORF">BLM47_06880</name>
</gene>
<sequence length="1066" mass="119263">MSTRMLLFEDPAFPYEGARPDAEAERLLAERAEAASAGTLAERLMSGAYDALVYLHGPYVPKAAWSAVLEHLRRGGGLVTAGGLPFRRPVAVDAQGRLRVEREQTAYLRQLDVHEALAVGEKGVVRLQASEEYPLLSGVEPLFGVRSTWGLIFHPTKASDMPHELGSGGPMDARIVPLLVGVDAEGRPRTAPVVLVERLKGPFAGGRWVMINQPLDETFWREGGADVLLRLAEFAAAGATEIWLKPHFACYEPGERPSLTLQIQALGRTMAARDGCGWTVDVEVEKDEGRTRENVEGIAGDLAGKTVAGRVESSKVLWKTSIETQATRDLNALRMTVPVDVSPGLYRVRAVARSERGEVRRLSQAFWGMDRELLRSGEPLACGRDYFVRGGRPMPIVGMTYMAADTARKFLHLPNVEVWDRDMAEMARAGVNLIRTGVWTAHRTFAFVDGHIDEAALRAIDAFLLTAKRHGLEVTFTFFAFAPERWEGLNPYLDPRSVEAQKRFVALVASRHRETTHVHWDLINEPSLFDPGRLFSGPRTLGDPFERKAFADWLRRRHGGDLALLQERWNMTPEELPSFEAAEPPEREDVAFDVADVTRAKHNGRWLDYALFTMDMFNRWTAELRGTIARVTPGRLVTVGQDEALGGQRPSPFFYAREVDYTTVHTWWLMDQLVWDGVFSKTPDKPNLVQETGIMYVERPDGRAKRTEEELRDILERKYAYAFATGAAGAVQWIWNTNVYMDNVNECNIGALRADGTHKPEADVTYAFGRFMAQIRDLFEDREPEPVAVVFPYSNDFSCRSLAFEATARSVRVLVYGLNVHPRGIGEYQLEALRRHPARLIVVPSAHNFDDEAFERLTEAAAAGAVVLWTGPLRLDAYWGPAEHRLRELIGPTVYGNVMREEKLEIGGRVWDVSFGGTKIAEAAVDRPIDVDAGEGTMRLVEVGIGSGRWIWCPLPVELNERWEPIAAVYRRALEVSAVVPELEWLESGDCPGVYGRALRFSQGTLFVFVSECADDRTVRVRDPRTGVRYALRLERGRAVLFAADESGRVIAVYRPDETQVRAEIG</sequence>
<evidence type="ECO:0000256" key="2">
    <source>
        <dbReference type="ARBA" id="ARBA00023295"/>
    </source>
</evidence>
<dbReference type="AlphaFoldDB" id="A0A2A6E0C6"/>
<dbReference type="Proteomes" id="UP000243688">
    <property type="component" value="Unassembled WGS sequence"/>
</dbReference>
<comment type="caution">
    <text evidence="4">The sequence shown here is derived from an EMBL/GenBank/DDBJ whole genome shotgun (WGS) entry which is preliminary data.</text>
</comment>
<evidence type="ECO:0000313" key="5">
    <source>
        <dbReference type="Proteomes" id="UP000243688"/>
    </source>
</evidence>
<evidence type="ECO:0000259" key="3">
    <source>
        <dbReference type="Pfam" id="PF02449"/>
    </source>
</evidence>
<accession>A0A2A6E0C6</accession>